<evidence type="ECO:0000313" key="1">
    <source>
        <dbReference type="EMBL" id="OBZ77855.1"/>
    </source>
</evidence>
<name>A0A1C7MLW5_GRIFR</name>
<dbReference type="EMBL" id="LUGG01000002">
    <property type="protein sequence ID" value="OBZ77855.1"/>
    <property type="molecule type" value="Genomic_DNA"/>
</dbReference>
<reference evidence="1 2" key="1">
    <citation type="submission" date="2016-03" db="EMBL/GenBank/DDBJ databases">
        <title>Whole genome sequencing of Grifola frondosa 9006-11.</title>
        <authorList>
            <person name="Min B."/>
            <person name="Park H."/>
            <person name="Kim J.-G."/>
            <person name="Cho H."/>
            <person name="Oh Y.-L."/>
            <person name="Kong W.-S."/>
            <person name="Choi I.-G."/>
        </authorList>
    </citation>
    <scope>NUCLEOTIDE SEQUENCE [LARGE SCALE GENOMIC DNA]</scope>
    <source>
        <strain evidence="1 2">9006-11</strain>
    </source>
</reference>
<proteinExistence type="predicted"/>
<dbReference type="Proteomes" id="UP000092993">
    <property type="component" value="Unassembled WGS sequence"/>
</dbReference>
<protein>
    <recommendedName>
        <fullName evidence="3">C2H2-type domain-containing protein</fullName>
    </recommendedName>
</protein>
<dbReference type="OrthoDB" id="2752606at2759"/>
<accession>A0A1C7MLW5</accession>
<dbReference type="AlphaFoldDB" id="A0A1C7MLW5"/>
<evidence type="ECO:0000313" key="2">
    <source>
        <dbReference type="Proteomes" id="UP000092993"/>
    </source>
</evidence>
<sequence length="483" mass="54816">MPVKLVLSDETLMVTRSDDNCYHFTQWMEVEPQETSIVTLKSNQVIHLKKTLSETSQIIDQDDSENLIADDNHVGNQNVTETSITENHRANEYSEAVAEISSSEENQIQGPVAAYTATQNGDSSSMTPITFYVRLHMTRSHQEANIHISASKLNDVINDCKVLEKLPQVSEQDYLQPIGGLAIYNGLRCHHCKMICGSTGFMKKHHLQLHHHLDMPTSWPACKMQHLNNGPDTRAWFEVHPSGHPATLSYEEAIIKKLYLDLEHSKVDHQSQNTREICPWLLTTKWHVHTEPYMTKELRELVAFPKKDEFPGLSNAVLHYLNAGLALLEGTDSLTLQKLNTEDPLKTGINNTPFHRLQQDDSIKSYGNLVTCLLAMLLRPKQQYQIPLPAILVTHIQKLQQAIDDRSDIEDHIHHVLIDLWMTRWNPSQDNSIPCPSHRFLALNSVQHDGGHADASHNTQPIAKLKFAIRVTFLCQIKKMSAT</sequence>
<dbReference type="OMA" id="HRANEYS"/>
<dbReference type="STRING" id="5627.A0A1C7MLW5"/>
<evidence type="ECO:0008006" key="3">
    <source>
        <dbReference type="Google" id="ProtNLM"/>
    </source>
</evidence>
<comment type="caution">
    <text evidence="1">The sequence shown here is derived from an EMBL/GenBank/DDBJ whole genome shotgun (WGS) entry which is preliminary data.</text>
</comment>
<keyword evidence="2" id="KW-1185">Reference proteome</keyword>
<gene>
    <name evidence="1" type="ORF">A0H81_01612</name>
</gene>
<organism evidence="1 2">
    <name type="scientific">Grifola frondosa</name>
    <name type="common">Maitake</name>
    <name type="synonym">Polyporus frondosus</name>
    <dbReference type="NCBI Taxonomy" id="5627"/>
    <lineage>
        <taxon>Eukaryota</taxon>
        <taxon>Fungi</taxon>
        <taxon>Dikarya</taxon>
        <taxon>Basidiomycota</taxon>
        <taxon>Agaricomycotina</taxon>
        <taxon>Agaricomycetes</taxon>
        <taxon>Polyporales</taxon>
        <taxon>Grifolaceae</taxon>
        <taxon>Grifola</taxon>
    </lineage>
</organism>